<evidence type="ECO:0000313" key="5">
    <source>
        <dbReference type="Ensembl" id="ENSXMAP00000037329.1"/>
    </source>
</evidence>
<reference evidence="5" key="3">
    <citation type="submission" date="2025-08" db="UniProtKB">
        <authorList>
            <consortium name="Ensembl"/>
        </authorList>
    </citation>
    <scope>IDENTIFICATION</scope>
    <source>
        <strain evidence="5">JP 163 A</strain>
    </source>
</reference>
<feature type="region of interest" description="Disordered" evidence="3">
    <location>
        <begin position="1"/>
        <end position="32"/>
    </location>
</feature>
<evidence type="ECO:0000313" key="6">
    <source>
        <dbReference type="Proteomes" id="UP000002852"/>
    </source>
</evidence>
<evidence type="ECO:0000256" key="2">
    <source>
        <dbReference type="PROSITE-ProRule" id="PRU00239"/>
    </source>
</evidence>
<proteinExistence type="inferred from homology"/>
<dbReference type="InterPro" id="IPR022684">
    <property type="entry name" value="Calpain_cysteine_protease"/>
</dbReference>
<evidence type="ECO:0000259" key="4">
    <source>
        <dbReference type="PROSITE" id="PS50203"/>
    </source>
</evidence>
<dbReference type="Ensembl" id="ENSXMAT00000035413.1">
    <property type="protein sequence ID" value="ENSXMAP00000037329.1"/>
    <property type="gene ID" value="ENSXMAG00000025160.1"/>
</dbReference>
<reference evidence="5" key="4">
    <citation type="submission" date="2025-09" db="UniProtKB">
        <authorList>
            <consortium name="Ensembl"/>
        </authorList>
    </citation>
    <scope>IDENTIFICATION</scope>
    <source>
        <strain evidence="5">JP 163 A</strain>
    </source>
</reference>
<keyword evidence="6" id="KW-1185">Reference proteome</keyword>
<dbReference type="Pfam" id="PF00648">
    <property type="entry name" value="Peptidase_C2"/>
    <property type="match status" value="1"/>
</dbReference>
<dbReference type="PANTHER" id="PTHR10183:SF268">
    <property type="entry name" value="CALPAIN-2 CATALYTIC SUBUNIT"/>
    <property type="match status" value="1"/>
</dbReference>
<dbReference type="STRING" id="8083.ENSXMAP00000037329"/>
<dbReference type="GO" id="GO:0006508">
    <property type="term" value="P:proteolysis"/>
    <property type="evidence" value="ECO:0007669"/>
    <property type="project" value="InterPro"/>
</dbReference>
<dbReference type="PROSITE" id="PS50203">
    <property type="entry name" value="CALPAIN_CAT"/>
    <property type="match status" value="1"/>
</dbReference>
<feature type="compositionally biased region" description="Polar residues" evidence="3">
    <location>
        <begin position="12"/>
        <end position="30"/>
    </location>
</feature>
<dbReference type="PANTHER" id="PTHR10183">
    <property type="entry name" value="CALPAIN"/>
    <property type="match status" value="1"/>
</dbReference>
<evidence type="ECO:0000256" key="1">
    <source>
        <dbReference type="ARBA" id="ARBA00007623"/>
    </source>
</evidence>
<dbReference type="InterPro" id="IPR001300">
    <property type="entry name" value="Peptidase_C2_calpain_cat"/>
</dbReference>
<dbReference type="Proteomes" id="UP000002852">
    <property type="component" value="Unassembled WGS sequence"/>
</dbReference>
<comment type="similarity">
    <text evidence="1">Belongs to the peptidase C2 family.</text>
</comment>
<dbReference type="GeneTree" id="ENSGT00940000154784"/>
<feature type="domain" description="Calpain catalytic" evidence="4">
    <location>
        <begin position="83"/>
        <end position="164"/>
    </location>
</feature>
<dbReference type="GO" id="GO:0005737">
    <property type="term" value="C:cytoplasm"/>
    <property type="evidence" value="ECO:0007669"/>
    <property type="project" value="TreeGrafter"/>
</dbReference>
<dbReference type="PRINTS" id="PR00704">
    <property type="entry name" value="CALPAIN"/>
</dbReference>
<dbReference type="InterPro" id="IPR038765">
    <property type="entry name" value="Papain-like_cys_pep_sf"/>
</dbReference>
<comment type="caution">
    <text evidence="2">Lacks conserved residue(s) required for the propagation of feature annotation.</text>
</comment>
<sequence>QLSHPGPVMIPTRTSRSAAQSEHRGSSIQHPTPVGCGPALLASLTWNRSGPGRSQAVRYLDQDYEALKRRCLETGRLFPALGSLGVNELGPNSYKVRGVSWQRPTVSSDSPEFLVSGASRTDVCQLWVAAVASLTLNQEVLARVIPDDSSFRDGDYAGIFHFQFCWSVTSDL</sequence>
<reference evidence="6" key="2">
    <citation type="journal article" date="2013" name="Nat. Genet.">
        <title>The genome of the platyfish, Xiphophorus maculatus, provides insights into evolutionary adaptation and several complex traits.</title>
        <authorList>
            <person name="Schartl M."/>
            <person name="Walter R.B."/>
            <person name="Shen Y."/>
            <person name="Garcia T."/>
            <person name="Catchen J."/>
            <person name="Amores A."/>
            <person name="Braasch I."/>
            <person name="Chalopin D."/>
            <person name="Volff J.N."/>
            <person name="Lesch K.P."/>
            <person name="Bisazza A."/>
            <person name="Minx P."/>
            <person name="Hillier L."/>
            <person name="Wilson R.K."/>
            <person name="Fuerstenberg S."/>
            <person name="Boore J."/>
            <person name="Searle S."/>
            <person name="Postlethwait J.H."/>
            <person name="Warren W.C."/>
        </authorList>
    </citation>
    <scope>NUCLEOTIDE SEQUENCE [LARGE SCALE GENOMIC DNA]</scope>
    <source>
        <strain evidence="6">JP 163 A</strain>
    </source>
</reference>
<dbReference type="InParanoid" id="A0A3B5R1X0"/>
<protein>
    <recommendedName>
        <fullName evidence="4">Calpain catalytic domain-containing protein</fullName>
    </recommendedName>
</protein>
<organism evidence="5 6">
    <name type="scientific">Xiphophorus maculatus</name>
    <name type="common">Southern platyfish</name>
    <name type="synonym">Platypoecilus maculatus</name>
    <dbReference type="NCBI Taxonomy" id="8083"/>
    <lineage>
        <taxon>Eukaryota</taxon>
        <taxon>Metazoa</taxon>
        <taxon>Chordata</taxon>
        <taxon>Craniata</taxon>
        <taxon>Vertebrata</taxon>
        <taxon>Euteleostomi</taxon>
        <taxon>Actinopterygii</taxon>
        <taxon>Neopterygii</taxon>
        <taxon>Teleostei</taxon>
        <taxon>Neoteleostei</taxon>
        <taxon>Acanthomorphata</taxon>
        <taxon>Ovalentaria</taxon>
        <taxon>Atherinomorphae</taxon>
        <taxon>Cyprinodontiformes</taxon>
        <taxon>Poeciliidae</taxon>
        <taxon>Poeciliinae</taxon>
        <taxon>Xiphophorus</taxon>
    </lineage>
</organism>
<reference evidence="6" key="1">
    <citation type="submission" date="2012-01" db="EMBL/GenBank/DDBJ databases">
        <authorList>
            <person name="Walter R."/>
            <person name="Schartl M."/>
            <person name="Warren W."/>
        </authorList>
    </citation>
    <scope>NUCLEOTIDE SEQUENCE [LARGE SCALE GENOMIC DNA]</scope>
    <source>
        <strain evidence="6">JP 163 A</strain>
    </source>
</reference>
<accession>A0A3B5R1X0</accession>
<dbReference type="AlphaFoldDB" id="A0A3B5R1X0"/>
<dbReference type="OMA" id="QESWHIR"/>
<name>A0A3B5R1X0_XIPMA</name>
<evidence type="ECO:0000256" key="3">
    <source>
        <dbReference type="SAM" id="MobiDB-lite"/>
    </source>
</evidence>
<dbReference type="GO" id="GO:0004198">
    <property type="term" value="F:calcium-dependent cysteine-type endopeptidase activity"/>
    <property type="evidence" value="ECO:0007669"/>
    <property type="project" value="InterPro"/>
</dbReference>
<dbReference type="SUPFAM" id="SSF54001">
    <property type="entry name" value="Cysteine proteinases"/>
    <property type="match status" value="1"/>
</dbReference>